<organism evidence="1 2">
    <name type="scientific">Microvirga puerhi</name>
    <dbReference type="NCBI Taxonomy" id="2876078"/>
    <lineage>
        <taxon>Bacteria</taxon>
        <taxon>Pseudomonadati</taxon>
        <taxon>Pseudomonadota</taxon>
        <taxon>Alphaproteobacteria</taxon>
        <taxon>Hyphomicrobiales</taxon>
        <taxon>Methylobacteriaceae</taxon>
        <taxon>Microvirga</taxon>
    </lineage>
</organism>
<gene>
    <name evidence="1" type="ORF">K9B37_06010</name>
</gene>
<sequence>MNLADEEDRLNEFLVGRSVTRVWRHRTAEVGIEFSDGTRLFVNWQPDRQLECSVTGNDLGGDES</sequence>
<comment type="caution">
    <text evidence="1">The sequence shown here is derived from an EMBL/GenBank/DDBJ whole genome shotgun (WGS) entry which is preliminary data.</text>
</comment>
<proteinExistence type="predicted"/>
<dbReference type="RefSeq" id="WP_224312045.1">
    <property type="nucleotide sequence ID" value="NZ_JAIRBM010000003.1"/>
</dbReference>
<evidence type="ECO:0000313" key="1">
    <source>
        <dbReference type="EMBL" id="MBZ6075842.1"/>
    </source>
</evidence>
<name>A0ABS7VJY7_9HYPH</name>
<dbReference type="EMBL" id="JAIRBM010000003">
    <property type="protein sequence ID" value="MBZ6075842.1"/>
    <property type="molecule type" value="Genomic_DNA"/>
</dbReference>
<dbReference type="Proteomes" id="UP000704176">
    <property type="component" value="Unassembled WGS sequence"/>
</dbReference>
<reference evidence="1 2" key="1">
    <citation type="submission" date="2021-09" db="EMBL/GenBank/DDBJ databases">
        <title>The complete genome sequence of a new microorganism.</title>
        <authorList>
            <person name="Zi Z."/>
        </authorList>
    </citation>
    <scope>NUCLEOTIDE SEQUENCE [LARGE SCALE GENOMIC DNA]</scope>
    <source>
        <strain evidence="1 2">WGZ8</strain>
    </source>
</reference>
<evidence type="ECO:0000313" key="2">
    <source>
        <dbReference type="Proteomes" id="UP000704176"/>
    </source>
</evidence>
<keyword evidence="2" id="KW-1185">Reference proteome</keyword>
<accession>A0ABS7VJY7</accession>
<protein>
    <submittedName>
        <fullName evidence="1">Uncharacterized protein</fullName>
    </submittedName>
</protein>